<keyword evidence="3 7" id="KW-0227">DNA damage</keyword>
<evidence type="ECO:0000259" key="9">
    <source>
        <dbReference type="Pfam" id="PF08743"/>
    </source>
</evidence>
<dbReference type="STRING" id="284590.Q6CRD6"/>
<dbReference type="GO" id="GO:0005634">
    <property type="term" value="C:nucleus"/>
    <property type="evidence" value="ECO:0007669"/>
    <property type="project" value="UniProtKB-SubCell"/>
</dbReference>
<keyword evidence="4 7" id="KW-0233">DNA recombination</keyword>
<comment type="subcellular location">
    <subcellularLocation>
        <location evidence="1 7">Nucleus</location>
    </subcellularLocation>
</comment>
<evidence type="ECO:0000313" key="11">
    <source>
        <dbReference type="Proteomes" id="UP000000598"/>
    </source>
</evidence>
<dbReference type="eggNOG" id="KOG2866">
    <property type="taxonomic scope" value="Eukaryota"/>
</dbReference>
<dbReference type="AlphaFoldDB" id="Q6CRD6"/>
<evidence type="ECO:0000313" key="10">
    <source>
        <dbReference type="EMBL" id="CAH00599.1"/>
    </source>
</evidence>
<evidence type="ECO:0000256" key="2">
    <source>
        <dbReference type="ARBA" id="ARBA00008997"/>
    </source>
</evidence>
<dbReference type="GO" id="GO:0006310">
    <property type="term" value="P:DNA recombination"/>
    <property type="evidence" value="ECO:0007669"/>
    <property type="project" value="UniProtKB-UniRule"/>
</dbReference>
<protein>
    <recommendedName>
        <fullName evidence="7">Non-structural maintenance of chromosomes element 4</fullName>
    </recommendedName>
</protein>
<proteinExistence type="inferred from homology"/>
<reference evidence="10 11" key="1">
    <citation type="journal article" date="2004" name="Nature">
        <title>Genome evolution in yeasts.</title>
        <authorList>
            <consortium name="Genolevures"/>
            <person name="Dujon B."/>
            <person name="Sherman D."/>
            <person name="Fischer G."/>
            <person name="Durrens P."/>
            <person name="Casaregola S."/>
            <person name="Lafontaine I."/>
            <person name="de Montigny J."/>
            <person name="Marck C."/>
            <person name="Neuveglise C."/>
            <person name="Talla E."/>
            <person name="Goffard N."/>
            <person name="Frangeul L."/>
            <person name="Aigle M."/>
            <person name="Anthouard V."/>
            <person name="Babour A."/>
            <person name="Barbe V."/>
            <person name="Barnay S."/>
            <person name="Blanchin S."/>
            <person name="Beckerich J.M."/>
            <person name="Beyne E."/>
            <person name="Bleykasten C."/>
            <person name="Boisrame A."/>
            <person name="Boyer J."/>
            <person name="Cattolico L."/>
            <person name="Confanioleri F."/>
            <person name="de Daruvar A."/>
            <person name="Despons L."/>
            <person name="Fabre E."/>
            <person name="Fairhead C."/>
            <person name="Ferry-Dumazet H."/>
            <person name="Groppi A."/>
            <person name="Hantraye F."/>
            <person name="Hennequin C."/>
            <person name="Jauniaux N."/>
            <person name="Joyet P."/>
            <person name="Kachouri R."/>
            <person name="Kerrest A."/>
            <person name="Koszul R."/>
            <person name="Lemaire M."/>
            <person name="Lesur I."/>
            <person name="Ma L."/>
            <person name="Muller H."/>
            <person name="Nicaud J.M."/>
            <person name="Nikolski M."/>
            <person name="Oztas S."/>
            <person name="Ozier-Kalogeropoulos O."/>
            <person name="Pellenz S."/>
            <person name="Potier S."/>
            <person name="Richard G.F."/>
            <person name="Straub M.L."/>
            <person name="Suleau A."/>
            <person name="Swennene D."/>
            <person name="Tekaia F."/>
            <person name="Wesolowski-Louvel M."/>
            <person name="Westhof E."/>
            <person name="Wirth B."/>
            <person name="Zeniou-Meyer M."/>
            <person name="Zivanovic I."/>
            <person name="Bolotin-Fukuhara M."/>
            <person name="Thierry A."/>
            <person name="Bouchier C."/>
            <person name="Caudron B."/>
            <person name="Scarpelli C."/>
            <person name="Gaillardin C."/>
            <person name="Weissenbach J."/>
            <person name="Wincker P."/>
            <person name="Souciet J.L."/>
        </authorList>
    </citation>
    <scope>NUCLEOTIDE SEQUENCE [LARGE SCALE GENOMIC DNA]</scope>
    <source>
        <strain evidence="11">ATCC 8585 / CBS 2359 / DSM 70799 / NBRC 1267 / NRRL Y-1140 / WM37</strain>
    </source>
</reference>
<dbReference type="GO" id="GO:0006281">
    <property type="term" value="P:DNA repair"/>
    <property type="evidence" value="ECO:0007669"/>
    <property type="project" value="UniProtKB-UniRule"/>
</dbReference>
<evidence type="ECO:0000256" key="8">
    <source>
        <dbReference type="SAM" id="MobiDB-lite"/>
    </source>
</evidence>
<evidence type="ECO:0000256" key="4">
    <source>
        <dbReference type="ARBA" id="ARBA00023172"/>
    </source>
</evidence>
<dbReference type="InParanoid" id="Q6CRD6"/>
<keyword evidence="11" id="KW-1185">Reference proteome</keyword>
<feature type="region of interest" description="Disordered" evidence="8">
    <location>
        <begin position="151"/>
        <end position="171"/>
    </location>
</feature>
<comment type="function">
    <text evidence="7">Component of the SMC5-SMC6 complex, that promotes sister chromatid alignment after DNA damage and facilitates double-stranded DNA breaks (DSBs) repair via homologous recombination between sister chromatids.</text>
</comment>
<dbReference type="EMBL" id="CR382124">
    <property type="protein sequence ID" value="CAH00599.1"/>
    <property type="molecule type" value="Genomic_DNA"/>
</dbReference>
<name>Q6CRD6_KLULA</name>
<evidence type="ECO:0000256" key="7">
    <source>
        <dbReference type="RuleBase" id="RU365071"/>
    </source>
</evidence>
<dbReference type="PANTHER" id="PTHR16140">
    <property type="entry name" value="NON-STRUCTURAL MAINTENANCE OF CHROMOSOMES ELEMENT 4"/>
    <property type="match status" value="1"/>
</dbReference>
<organism evidence="10 11">
    <name type="scientific">Kluyveromyces lactis (strain ATCC 8585 / CBS 2359 / DSM 70799 / NBRC 1267 / NRRL Y-1140 / WM37)</name>
    <name type="common">Yeast</name>
    <name type="synonym">Candida sphaerica</name>
    <dbReference type="NCBI Taxonomy" id="284590"/>
    <lineage>
        <taxon>Eukaryota</taxon>
        <taxon>Fungi</taxon>
        <taxon>Dikarya</taxon>
        <taxon>Ascomycota</taxon>
        <taxon>Saccharomycotina</taxon>
        <taxon>Saccharomycetes</taxon>
        <taxon>Saccharomycetales</taxon>
        <taxon>Saccharomycetaceae</taxon>
        <taxon>Kluyveromyces</taxon>
    </lineage>
</organism>
<comment type="subunit">
    <text evidence="7">Component of the SMC5-SMC6 complex.</text>
</comment>
<dbReference type="KEGG" id="kla:KLLA0_D09933g"/>
<feature type="domain" description="Non-structural maintenance of chromosome element 4 C-terminal" evidence="9">
    <location>
        <begin position="286"/>
        <end position="381"/>
    </location>
</feature>
<dbReference type="OMA" id="IFQMDMP"/>
<evidence type="ECO:0000256" key="6">
    <source>
        <dbReference type="ARBA" id="ARBA00023242"/>
    </source>
</evidence>
<evidence type="ECO:0000256" key="5">
    <source>
        <dbReference type="ARBA" id="ARBA00023204"/>
    </source>
</evidence>
<comment type="similarity">
    <text evidence="2 7">Belongs to the NSE4 family.</text>
</comment>
<dbReference type="Pfam" id="PF08743">
    <property type="entry name" value="Nse4_C"/>
    <property type="match status" value="1"/>
</dbReference>
<dbReference type="Proteomes" id="UP000000598">
    <property type="component" value="Chromosome D"/>
</dbReference>
<dbReference type="InterPro" id="IPR014854">
    <property type="entry name" value="Nse4_C"/>
</dbReference>
<gene>
    <name evidence="10" type="ORF">KLLA0_D09933g</name>
</gene>
<dbReference type="PANTHER" id="PTHR16140:SF0">
    <property type="entry name" value="NON-STRUCTURAL MAINTENANCE OF CHROMOSOMES ELEMENT 4"/>
    <property type="match status" value="1"/>
</dbReference>
<dbReference type="HOGENOM" id="CLU_041037_5_1_1"/>
<feature type="compositionally biased region" description="Basic and acidic residues" evidence="8">
    <location>
        <begin position="154"/>
        <end position="170"/>
    </location>
</feature>
<dbReference type="InterPro" id="IPR027786">
    <property type="entry name" value="Nse4/EID"/>
</dbReference>
<keyword evidence="5 7" id="KW-0234">DNA repair</keyword>
<evidence type="ECO:0000256" key="3">
    <source>
        <dbReference type="ARBA" id="ARBA00022763"/>
    </source>
</evidence>
<accession>Q6CRD6</accession>
<dbReference type="GO" id="GO:0030915">
    <property type="term" value="C:Smc5-Smc6 complex"/>
    <property type="evidence" value="ECO:0007669"/>
    <property type="project" value="UniProtKB-UniRule"/>
</dbReference>
<dbReference type="PaxDb" id="284590-Q6CRD6"/>
<dbReference type="FunCoup" id="Q6CRD6">
    <property type="interactions" value="32"/>
</dbReference>
<keyword evidence="6 7" id="KW-0539">Nucleus</keyword>
<evidence type="ECO:0000256" key="1">
    <source>
        <dbReference type="ARBA" id="ARBA00004123"/>
    </source>
</evidence>
<sequence length="385" mass="45165">MSEVGNRRSSKRRRTEAFAVKVDKEEERKEFDIIQRYRALEHEVQHDRLQMTRDGDVRVMSKRLDEIEHLFGDLQSLNVNKNAVLAQDSKAMKTISELLSLSMSTVKFDESGRLIKLEDILNSAKKFMLKEYLEVTGMTEPEYGGSVEEEELADETHEPVNDFGDKRTSEVDNDDVSAFKTRQKRSNYLSQFGNYTEFNQFNWFKMGTLYQNLSLTPFTIDHMLGPLYVEKTVRKQREIRARDPVAELSTAERVTKESLNESQDETTPSHVRKCYKVLKEKEGEQQINLFKYIIDPNSFSKSVENLFYTSFLIKEGRLVLEDDPDGYPAVRIKEQLPDDSREREIEKQRRNDSRQNHIIFQMDIPTWRKLIKKFGITEPFLNKDT</sequence>